<evidence type="ECO:0000313" key="2">
    <source>
        <dbReference type="Proteomes" id="UP000342249"/>
    </source>
</evidence>
<reference evidence="1 2" key="1">
    <citation type="journal article" date="2019" name="Lett. Appl. Microbiol.">
        <title>A case of 'blown pack' spoilage of vacuum-packaged pork likely associated with Clostridium estertheticum in Canada.</title>
        <authorList>
            <person name="Zhang P."/>
            <person name="Ward P."/>
            <person name="McMullen L.M."/>
            <person name="Yang X."/>
        </authorList>
    </citation>
    <scope>NUCLEOTIDE SEQUENCE [LARGE SCALE GENOMIC DNA]</scope>
    <source>
        <strain evidence="1 2">MA19</strain>
    </source>
</reference>
<name>A0A5N7INL3_9CLOT</name>
<dbReference type="RefSeq" id="WP_152752319.1">
    <property type="nucleotide sequence ID" value="NZ_SPSE01000030.1"/>
</dbReference>
<evidence type="ECO:0000313" key="1">
    <source>
        <dbReference type="EMBL" id="MPQ62581.1"/>
    </source>
</evidence>
<comment type="caution">
    <text evidence="1">The sequence shown here is derived from an EMBL/GenBank/DDBJ whole genome shotgun (WGS) entry which is preliminary data.</text>
</comment>
<accession>A0A5N7INL3</accession>
<proteinExistence type="predicted"/>
<dbReference type="EMBL" id="SPSF01000029">
    <property type="protein sequence ID" value="MPQ62581.1"/>
    <property type="molecule type" value="Genomic_DNA"/>
</dbReference>
<gene>
    <name evidence="1" type="ORF">E4V82_10725</name>
</gene>
<sequence>MFIKTKEFKQNDNDIYFIGNLADKIIINDNYNGILILDNNLELIKKLEIFDDITVYSHFINNVDEEILLFCPDNECMVYINVETYEYKVIYLKNGLENLIFSNLYEWNVNGLVLSTYNGEFYSICIDEKIIGKIDYKEVEKLYPKLYKFYKESTKQKVIKLFPDEYIAIIEDEKRNINAFNYKKQTKHVLNNASINFIDIEFKEGIFVLVDENIIEIITTRDKEILHPDENYIFLKAKFVSKLDCICLVTLSSSNSNAGYSKIDMFQISTL</sequence>
<protein>
    <submittedName>
        <fullName evidence="1">Uncharacterized protein</fullName>
    </submittedName>
</protein>
<dbReference type="Proteomes" id="UP000342249">
    <property type="component" value="Unassembled WGS sequence"/>
</dbReference>
<dbReference type="AlphaFoldDB" id="A0A5N7INL3"/>
<organism evidence="1 2">
    <name type="scientific">Clostridium estertheticum</name>
    <dbReference type="NCBI Taxonomy" id="238834"/>
    <lineage>
        <taxon>Bacteria</taxon>
        <taxon>Bacillati</taxon>
        <taxon>Bacillota</taxon>
        <taxon>Clostridia</taxon>
        <taxon>Eubacteriales</taxon>
        <taxon>Clostridiaceae</taxon>
        <taxon>Clostridium</taxon>
    </lineage>
</organism>